<feature type="domain" description="HTH myb-type" evidence="4">
    <location>
        <begin position="1480"/>
        <end position="1526"/>
    </location>
</feature>
<feature type="region of interest" description="Disordered" evidence="1">
    <location>
        <begin position="262"/>
        <end position="488"/>
    </location>
</feature>
<evidence type="ECO:0000259" key="4">
    <source>
        <dbReference type="PROSITE" id="PS51294"/>
    </source>
</evidence>
<comment type="caution">
    <text evidence="5">The sequence shown here is derived from an EMBL/GenBank/DDBJ whole genome shotgun (WGS) entry which is preliminary data.</text>
</comment>
<evidence type="ECO:0000259" key="2">
    <source>
        <dbReference type="PROSITE" id="PS50090"/>
    </source>
</evidence>
<feature type="compositionally biased region" description="Acidic residues" evidence="1">
    <location>
        <begin position="1694"/>
        <end position="1704"/>
    </location>
</feature>
<dbReference type="InterPro" id="IPR009057">
    <property type="entry name" value="Homeodomain-like_sf"/>
</dbReference>
<evidence type="ECO:0000313" key="6">
    <source>
        <dbReference type="Proteomes" id="UP000738325"/>
    </source>
</evidence>
<feature type="compositionally biased region" description="Low complexity" evidence="1">
    <location>
        <begin position="1137"/>
        <end position="1157"/>
    </location>
</feature>
<feature type="domain" description="SANT" evidence="3">
    <location>
        <begin position="1246"/>
        <end position="1297"/>
    </location>
</feature>
<dbReference type="InterPro" id="IPR017930">
    <property type="entry name" value="Myb_dom"/>
</dbReference>
<proteinExistence type="predicted"/>
<organism evidence="5 6">
    <name type="scientific">Dissophora globulifera</name>
    <dbReference type="NCBI Taxonomy" id="979702"/>
    <lineage>
        <taxon>Eukaryota</taxon>
        <taxon>Fungi</taxon>
        <taxon>Fungi incertae sedis</taxon>
        <taxon>Mucoromycota</taxon>
        <taxon>Mortierellomycotina</taxon>
        <taxon>Mortierellomycetes</taxon>
        <taxon>Mortierellales</taxon>
        <taxon>Mortierellaceae</taxon>
        <taxon>Dissophora</taxon>
    </lineage>
</organism>
<feature type="compositionally biased region" description="Low complexity" evidence="1">
    <location>
        <begin position="1336"/>
        <end position="1356"/>
    </location>
</feature>
<reference evidence="5" key="1">
    <citation type="journal article" date="2020" name="Fungal Divers.">
        <title>Resolving the Mortierellaceae phylogeny through synthesis of multi-gene phylogenetics and phylogenomics.</title>
        <authorList>
            <person name="Vandepol N."/>
            <person name="Liber J."/>
            <person name="Desiro A."/>
            <person name="Na H."/>
            <person name="Kennedy M."/>
            <person name="Barry K."/>
            <person name="Grigoriev I.V."/>
            <person name="Miller A.N."/>
            <person name="O'Donnell K."/>
            <person name="Stajich J.E."/>
            <person name="Bonito G."/>
        </authorList>
    </citation>
    <scope>NUCLEOTIDE SEQUENCE</scope>
    <source>
        <strain evidence="5">REB-010B</strain>
    </source>
</reference>
<feature type="compositionally biased region" description="Low complexity" evidence="1">
    <location>
        <begin position="118"/>
        <end position="129"/>
    </location>
</feature>
<dbReference type="Pfam" id="PF00249">
    <property type="entry name" value="Myb_DNA-binding"/>
    <property type="match status" value="3"/>
</dbReference>
<evidence type="ECO:0000256" key="1">
    <source>
        <dbReference type="SAM" id="MobiDB-lite"/>
    </source>
</evidence>
<feature type="region of interest" description="Disordered" evidence="1">
    <location>
        <begin position="1657"/>
        <end position="1863"/>
    </location>
</feature>
<feature type="compositionally biased region" description="Polar residues" evidence="1">
    <location>
        <begin position="1414"/>
        <end position="1432"/>
    </location>
</feature>
<feature type="domain" description="SANT" evidence="3">
    <location>
        <begin position="987"/>
        <end position="1038"/>
    </location>
</feature>
<evidence type="ECO:0008006" key="7">
    <source>
        <dbReference type="Google" id="ProtNLM"/>
    </source>
</evidence>
<feature type="compositionally biased region" description="Basic and acidic residues" evidence="1">
    <location>
        <begin position="262"/>
        <end position="325"/>
    </location>
</feature>
<feature type="compositionally biased region" description="Low complexity" evidence="1">
    <location>
        <begin position="1446"/>
        <end position="1457"/>
    </location>
</feature>
<dbReference type="InterPro" id="IPR001005">
    <property type="entry name" value="SANT/Myb"/>
</dbReference>
<dbReference type="Proteomes" id="UP000738325">
    <property type="component" value="Unassembled WGS sequence"/>
</dbReference>
<feature type="compositionally biased region" description="Basic and acidic residues" evidence="1">
    <location>
        <begin position="1610"/>
        <end position="1622"/>
    </location>
</feature>
<feature type="compositionally biased region" description="Polar residues" evidence="1">
    <location>
        <begin position="1764"/>
        <end position="1774"/>
    </location>
</feature>
<dbReference type="PROSITE" id="PS50090">
    <property type="entry name" value="MYB_LIKE"/>
    <property type="match status" value="1"/>
</dbReference>
<feature type="region of interest" description="Disordered" evidence="1">
    <location>
        <begin position="178"/>
        <end position="223"/>
    </location>
</feature>
<feature type="compositionally biased region" description="Low complexity" evidence="1">
    <location>
        <begin position="1168"/>
        <end position="1182"/>
    </location>
</feature>
<feature type="compositionally biased region" description="Polar residues" evidence="1">
    <location>
        <begin position="1547"/>
        <end position="1559"/>
    </location>
</feature>
<feature type="compositionally biased region" description="Basic and acidic residues" evidence="1">
    <location>
        <begin position="1663"/>
        <end position="1675"/>
    </location>
</feature>
<feature type="compositionally biased region" description="Low complexity" evidence="1">
    <location>
        <begin position="1778"/>
        <end position="1794"/>
    </location>
</feature>
<dbReference type="SMART" id="SM00717">
    <property type="entry name" value="SANT"/>
    <property type="match status" value="3"/>
</dbReference>
<feature type="region of interest" description="Disordered" evidence="1">
    <location>
        <begin position="1536"/>
        <end position="1564"/>
    </location>
</feature>
<gene>
    <name evidence="5" type="ORF">BGZ99_001536</name>
</gene>
<feature type="region of interest" description="Disordered" evidence="1">
    <location>
        <begin position="1934"/>
        <end position="1956"/>
    </location>
</feature>
<protein>
    <recommendedName>
        <fullName evidence="7">SANT domain-containing protein</fullName>
    </recommendedName>
</protein>
<feature type="compositionally biased region" description="Basic and acidic residues" evidence="1">
    <location>
        <begin position="447"/>
        <end position="488"/>
    </location>
</feature>
<feature type="region of interest" description="Disordered" evidence="1">
    <location>
        <begin position="1105"/>
        <end position="1201"/>
    </location>
</feature>
<dbReference type="PROSITE" id="PS51293">
    <property type="entry name" value="SANT"/>
    <property type="match status" value="2"/>
</dbReference>
<feature type="compositionally biased region" description="Basic residues" evidence="1">
    <location>
        <begin position="1046"/>
        <end position="1059"/>
    </location>
</feature>
<dbReference type="Gene3D" id="1.20.58.1880">
    <property type="match status" value="2"/>
</dbReference>
<feature type="region of interest" description="Disordered" evidence="1">
    <location>
        <begin position="1320"/>
        <end position="1479"/>
    </location>
</feature>
<feature type="compositionally biased region" description="Low complexity" evidence="1">
    <location>
        <begin position="1812"/>
        <end position="1838"/>
    </location>
</feature>
<keyword evidence="6" id="KW-1185">Reference proteome</keyword>
<feature type="compositionally biased region" description="Basic and acidic residues" evidence="1">
    <location>
        <begin position="78"/>
        <end position="97"/>
    </location>
</feature>
<feature type="compositionally biased region" description="Basic and acidic residues" evidence="1">
    <location>
        <begin position="1377"/>
        <end position="1391"/>
    </location>
</feature>
<feature type="region of interest" description="Disordered" evidence="1">
    <location>
        <begin position="1041"/>
        <end position="1079"/>
    </location>
</feature>
<sequence length="1956" mass="217923">MERSPLLSPQQTASNQLKSSRIHSTVSSPGGVQHLRSSSRSPPPPTKPRSESHDRSYSVSRNGPDSSPPLDMGFQEASRLKYSERFSQRDARFRSSESLKNSPTIGDIAGPSSSRHFGPSSAPGSSSISHPREFSPPPLYKASFNEPGHISRSMEYFGGGSPGMGPARYMDRDDYRGRLSHFPRDFDRDREFRGRDIRQDIRDIRDPRPPRDPRDRDLRDMLMRDRDSRDRDLLYSRDHDYRDRDPRDRELRELGITTRELRDRDNTERDPRDRGLFSGRDGPEDMRELVEQERERLRDKNRERERDRNRERSNWLHDLDKDHDGSIPTRPAAFDVSNNNGRDRDRDRERDRPSNSRAAPTAHDLDRDLLAYSSDKPRQYGNSDETSIDDENIPTKPAGFSEPLPRISQIDDVLKDESRMADEHAAGRDRGQDPDLYGKPDGAGLHSEPDASSRDDAAEGRRGVMSNVKHDSIRHGDDLGTQLREPRLNRDYPSSHAALADSNIIVHNANTDSQDRGSVEPVIKQETPAGVSIALGEPIDSAAPELNTEYTLMNGTGTVKDLTGHEMAEKSPSMTSLASPGFSPVPETVDASVPQEDEEDVFENQADILVKIDKIDGEIQLFEDLLLRHRIQKEQQLRVEAELIDSIEPIDEEDAPIDIEKPYIESVADVNVMEVDGKTGQMVAKISRDDHGDMDSAVDGDDGAFSPAHLVPDRTLEDSRLDVIDSEDIDMGVSDVDVDKDRRRQIIEKFSRQELSQPIDEDDPFYKRRGQQTRRPQLYDQIYAENNSRAKKYGRVHSALGSSRHLAPHHRHHDHDNPHVYESIEDLPCYQENIDSHKRLRGVLLHSMALKSAALDEKELELKREYKQYWESWTKKVEKLDKIKEKMSNAPPPNVREEDLVQSDNVLFTTRNRRGAYNSDAVRSEAELMEIIQSLENADMRNPDLRASRTAATVPPMILDPCIRETVHYYDRNHLVTDPSKYYRLGPVTDIWSEEERQIFIKRYLNYPKQFGKISAGIENKTASQCVLFYYREKKKIGFKDMLSNRGRKRKPAAGKRKEKAVQQPSPSGQPGKKSKGSALIEDIGQANRKMAKSKEIRELQDMNQSWGDFDLEPGSRRRVRSGAASQQGGTPGLEENNSNAASPAPSSAVSTPVISAAERRKQRFKGTTTRSSVAVASTSKASQEDAIVEEKPKSEKASSIPAQKLDEVVISVDSPSTNPATPTAELIGDTTTAAALAAATPTPSGGTARWTTAEHTKCIAALKKFGRDFEAVANAVGTKTVDQCRNFCFNYKRKFGVSALDDANNLDLTVVGEDGEDKEGAGLVLEKGRPKKGKATSSTAASAPGTPSNTSTSAGKDSATAVSGRRRAIKTPVQDAVKDVAKDEAAKGPTDKPISVEEPDAGDKKRRKRVASKSETGSTSTEITPASSATSFRALYSRDPPPEASSPSQPASSQAEDVPSPGPSSADGSARRPNFSSYWSRQEKIDFARLLTVHGKDWEKISKALKTKTAIQVRNHYSNNAEKLAAEGIIGAERTVSPLPPLSEDGQYTNDSGGSRQHQPMDPMYTSRDMAERVEEYHAGGYASEQHHRHQSPTGSGPTPGYFIPPSYSDDRSDVHHREGQRAVSPPRRVTNIGNLLNNDDEDVHVAVEDWFGNNEESNAQDQEHSFDAERQSEVEPMPRQPPFYHRESMRAEEEDLETEDEFEPRRHSHGALYGPGPADVRMASDGRHQSSEAGALHGRHGYSSSSLTGSGYYSKPHPVAHASQQHPGQSSHGVLGSPYGSQQYYSSSHGYRSPPPPMSPTSSGHTLQRVASPSLVMSSAPSSALMPPGHYSSQMPPHHHSQHQRSSSISHIEMTSRSNLSPQLSVRARSPMSHQGTYFPQSQHHGRTTALIIPVRWKSWRHILDLRVTPPEYSSISRLQFQQDRLTDMDTDMGTATRDQSRDTVRHSFQAQAA</sequence>
<evidence type="ECO:0000259" key="3">
    <source>
        <dbReference type="PROSITE" id="PS51293"/>
    </source>
</evidence>
<dbReference type="EMBL" id="JAAAIP010000014">
    <property type="protein sequence ID" value="KAG0329534.1"/>
    <property type="molecule type" value="Genomic_DNA"/>
</dbReference>
<dbReference type="GO" id="GO:0006357">
    <property type="term" value="P:regulation of transcription by RNA polymerase II"/>
    <property type="evidence" value="ECO:0007669"/>
    <property type="project" value="TreeGrafter"/>
</dbReference>
<dbReference type="Gene3D" id="1.10.10.60">
    <property type="entry name" value="Homeodomain-like"/>
    <property type="match status" value="1"/>
</dbReference>
<dbReference type="PANTHER" id="PTHR13992">
    <property type="entry name" value="NUCLEAR RECEPTOR CO-REPRESSOR RELATED NCOR"/>
    <property type="match status" value="1"/>
</dbReference>
<feature type="compositionally biased region" description="Low complexity" evidence="1">
    <location>
        <begin position="1743"/>
        <end position="1756"/>
    </location>
</feature>
<dbReference type="InterPro" id="IPR017884">
    <property type="entry name" value="SANT_dom"/>
</dbReference>
<feature type="compositionally biased region" description="Basic and acidic residues" evidence="1">
    <location>
        <begin position="412"/>
        <end position="438"/>
    </location>
</feature>
<feature type="domain" description="Myb-like" evidence="2">
    <location>
        <begin position="1480"/>
        <end position="1522"/>
    </location>
</feature>
<dbReference type="OrthoDB" id="10258692at2759"/>
<dbReference type="PANTHER" id="PTHR13992:SF39">
    <property type="entry name" value="SMRTER, ISOFORM G"/>
    <property type="match status" value="1"/>
</dbReference>
<evidence type="ECO:0000313" key="5">
    <source>
        <dbReference type="EMBL" id="KAG0329534.1"/>
    </source>
</evidence>
<dbReference type="InterPro" id="IPR051571">
    <property type="entry name" value="N-CoR_corepressor"/>
</dbReference>
<accession>A0A9P6RYB9</accession>
<feature type="region of interest" description="Disordered" evidence="1">
    <location>
        <begin position="1"/>
        <end position="146"/>
    </location>
</feature>
<feature type="region of interest" description="Disordered" evidence="1">
    <location>
        <begin position="1584"/>
        <end position="1638"/>
    </location>
</feature>
<name>A0A9P6RYB9_9FUNG</name>
<feature type="compositionally biased region" description="Basic and acidic residues" evidence="1">
    <location>
        <begin position="341"/>
        <end position="354"/>
    </location>
</feature>
<dbReference type="PROSITE" id="PS51294">
    <property type="entry name" value="HTH_MYB"/>
    <property type="match status" value="1"/>
</dbReference>
<feature type="compositionally biased region" description="Polar residues" evidence="1">
    <location>
        <begin position="7"/>
        <end position="30"/>
    </location>
</feature>
<dbReference type="CDD" id="cd00167">
    <property type="entry name" value="SANT"/>
    <property type="match status" value="3"/>
</dbReference>
<dbReference type="GO" id="GO:0034967">
    <property type="term" value="C:Set3 complex"/>
    <property type="evidence" value="ECO:0007669"/>
    <property type="project" value="TreeGrafter"/>
</dbReference>
<dbReference type="SUPFAM" id="SSF46689">
    <property type="entry name" value="Homeodomain-like"/>
    <property type="match status" value="3"/>
</dbReference>